<evidence type="ECO:0000313" key="1">
    <source>
        <dbReference type="EMBL" id="MQA19337.1"/>
    </source>
</evidence>
<dbReference type="Proteomes" id="UP000444318">
    <property type="component" value="Unassembled WGS sequence"/>
</dbReference>
<proteinExistence type="predicted"/>
<evidence type="ECO:0000313" key="2">
    <source>
        <dbReference type="Proteomes" id="UP000444318"/>
    </source>
</evidence>
<name>A0A843SFA2_9BURK</name>
<organism evidence="1 2">
    <name type="scientific">Rugamonas rivuli</name>
    <dbReference type="NCBI Taxonomy" id="2743358"/>
    <lineage>
        <taxon>Bacteria</taxon>
        <taxon>Pseudomonadati</taxon>
        <taxon>Pseudomonadota</taxon>
        <taxon>Betaproteobacteria</taxon>
        <taxon>Burkholderiales</taxon>
        <taxon>Oxalobacteraceae</taxon>
        <taxon>Telluria group</taxon>
        <taxon>Rugamonas</taxon>
    </lineage>
</organism>
<accession>A0A843SFA2</accession>
<dbReference type="EMBL" id="WHUF01000002">
    <property type="protein sequence ID" value="MQA19337.1"/>
    <property type="molecule type" value="Genomic_DNA"/>
</dbReference>
<protein>
    <submittedName>
        <fullName evidence="1">Uncharacterized protein</fullName>
    </submittedName>
</protein>
<dbReference type="AlphaFoldDB" id="A0A843SFA2"/>
<dbReference type="SUPFAM" id="SSF48371">
    <property type="entry name" value="ARM repeat"/>
    <property type="match status" value="1"/>
</dbReference>
<gene>
    <name evidence="1" type="ORF">GEV01_07395</name>
</gene>
<dbReference type="RefSeq" id="WP_152803057.1">
    <property type="nucleotide sequence ID" value="NZ_WHUF01000002.1"/>
</dbReference>
<sequence length="804" mass="91948">MSDLDLRLAALSKLVDIKSAAVDSRLSDEFKRISEMLQKSTEYNALSESLKILTVLVPRFHMATLPILTSFVRTISNRILTEEGKPLSETQVRYWTHESLIREAIDVAEKIRYVHTEDVIDFLLEMSQSAEEEVRAKAERSLESLAAYHLDIFFSTPPRGAEPQTRLVTHLSKLKDDALLRNANVILRVLSKVLSPTIEGTSWSYQTITIRRGSVTSDGGVAAVRSDAINLAKRMYGLDKSIEHRKQVLHTLDSATRRERSDTDAETLAMFERDTIAVLEFMRDQVATDALPLVQSIEHMAYWDYFHGATQTIKEKALQIRDALAAQKEYQIYKQLIGFEGIFGNWEDLSRSEKAWDYSDAKRKEAARRYLDEIDDSSFDLWKDRILDFSKTRSNDMAMFPVYYEFLESIGKEKPQLALNLISVHEEVMAYFLIPLIRGLWANAHQPEIEDIVREWISVGRNLTTIAKSLYNVGVSKLDVLIAVLTRASEIDDRETLMQIMGVAANLYSEGASDAMPIFMQALRGLAKKNDARWVSVIWFRKDFNALIRAMATDDRTELLTSLIPLPNLDYHGEEILSEIAQQDLKGVIDFFIERIKYARGLEKCKKETDDFGEDRYEPIPYQLHKLNGLLSAEPGQLLAALRRDFEDEVRYMFSYRGARLIKSAFPAFGSPIEELLLDYTRAGSQDDIDFVMGVLRPYEGSLSTYEVCKAIVKTVPEHSTVWNEVAAIIESTGVVHGEYGMVHSFESKQQALSTWLNEENEHVRAFAEWLSDGLRRFIENERQRVDEGLALRKYRFGIDKDET</sequence>
<reference evidence="1 2" key="1">
    <citation type="submission" date="2019-10" db="EMBL/GenBank/DDBJ databases">
        <title>Two novel species isolated from a subtropical stream in China.</title>
        <authorList>
            <person name="Lu H."/>
        </authorList>
    </citation>
    <scope>NUCLEOTIDE SEQUENCE [LARGE SCALE GENOMIC DNA]</scope>
    <source>
        <strain evidence="1 2">FT103W</strain>
    </source>
</reference>
<dbReference type="InterPro" id="IPR016024">
    <property type="entry name" value="ARM-type_fold"/>
</dbReference>
<comment type="caution">
    <text evidence="1">The sequence shown here is derived from an EMBL/GenBank/DDBJ whole genome shotgun (WGS) entry which is preliminary data.</text>
</comment>
<keyword evidence="2" id="KW-1185">Reference proteome</keyword>